<dbReference type="EMBL" id="LT984815">
    <property type="protein sequence ID" value="SPD69396.1"/>
    <property type="molecule type" value="Genomic_DNA"/>
</dbReference>
<keyword evidence="1" id="KW-0614">Plasmid</keyword>
<reference evidence="1 2" key="1">
    <citation type="submission" date="2018-01" db="EMBL/GenBank/DDBJ databases">
        <authorList>
            <person name="Clerissi C."/>
        </authorList>
    </citation>
    <scope>NUCLEOTIDE SEQUENCE [LARGE SCALE GENOMIC DNA]</scope>
    <source>
        <strain evidence="1">Cupriavidus taiwanensis SWF 66322</strain>
        <plasmid evidence="2">cbm2636p</plasmid>
    </source>
</reference>
<accession>A0A375HX26</accession>
<dbReference type="AlphaFoldDB" id="A0A375HX26"/>
<protein>
    <submittedName>
        <fullName evidence="1">Uncharacterized protein</fullName>
    </submittedName>
</protein>
<organism evidence="1 2">
    <name type="scientific">Cupriavidus taiwanensis</name>
    <dbReference type="NCBI Taxonomy" id="164546"/>
    <lineage>
        <taxon>Bacteria</taxon>
        <taxon>Pseudomonadati</taxon>
        <taxon>Pseudomonadota</taxon>
        <taxon>Betaproteobacteria</taxon>
        <taxon>Burkholderiales</taxon>
        <taxon>Burkholderiaceae</taxon>
        <taxon>Cupriavidus</taxon>
    </lineage>
</organism>
<evidence type="ECO:0000313" key="1">
    <source>
        <dbReference type="EMBL" id="SPD69396.1"/>
    </source>
</evidence>
<proteinExistence type="predicted"/>
<geneLocation type="plasmid" evidence="2">
    <name>cbm2636p</name>
</geneLocation>
<evidence type="ECO:0000313" key="2">
    <source>
        <dbReference type="Proteomes" id="UP000254259"/>
    </source>
</evidence>
<name>A0A375HX26_9BURK</name>
<dbReference type="Proteomes" id="UP000254259">
    <property type="component" value="Plasmid CBM2636p"/>
</dbReference>
<sequence length="27" mass="3181">MVTKKVLHWLGYTSAFKRLILEAISQF</sequence>
<gene>
    <name evidence="1" type="ORF">CBM2636_P20083</name>
</gene>